<dbReference type="EMBL" id="JAAQPH010000002">
    <property type="protein sequence ID" value="NIA67722.1"/>
    <property type="molecule type" value="Genomic_DNA"/>
</dbReference>
<sequence>MSRKEIDDSLQAYVDGELDPAAARDVEQRLASDMAAQAQVKSLRDAAALLRSAMQGPVNEDPPQHLIDTIDRGFAARRPTPRAKRWSPALAAALAMAVVAGVAGYLAGEYRVHSTLESLAARQAEDQRLLSDAVARALEETASGNKLAWRNPDSGTYGEVTPVRTYRSKSNHWCREYLAVKVAVDSEETTRAIACREADGNWTLAEELFYDS</sequence>
<name>A0A967C6Z1_9PROT</name>
<dbReference type="GO" id="GO:0006417">
    <property type="term" value="P:regulation of translation"/>
    <property type="evidence" value="ECO:0007669"/>
    <property type="project" value="TreeGrafter"/>
</dbReference>
<feature type="transmembrane region" description="Helical" evidence="5">
    <location>
        <begin position="86"/>
        <end position="107"/>
    </location>
</feature>
<gene>
    <name evidence="7" type="ORF">HBA54_03885</name>
</gene>
<evidence type="ECO:0000313" key="7">
    <source>
        <dbReference type="EMBL" id="NIA67722.1"/>
    </source>
</evidence>
<dbReference type="PANTHER" id="PTHR37461">
    <property type="entry name" value="ANTI-SIGMA-K FACTOR RSKA"/>
    <property type="match status" value="1"/>
</dbReference>
<dbReference type="InterPro" id="IPR051474">
    <property type="entry name" value="Anti-sigma-K/W_factor"/>
</dbReference>
<evidence type="ECO:0000256" key="5">
    <source>
        <dbReference type="SAM" id="Phobius"/>
    </source>
</evidence>
<dbReference type="GO" id="GO:0016989">
    <property type="term" value="F:sigma factor antagonist activity"/>
    <property type="evidence" value="ECO:0007669"/>
    <property type="project" value="TreeGrafter"/>
</dbReference>
<proteinExistence type="predicted"/>
<dbReference type="InterPro" id="IPR032635">
    <property type="entry name" value="Anti_2"/>
</dbReference>
<keyword evidence="2 5" id="KW-0812">Transmembrane</keyword>
<keyword evidence="8" id="KW-1185">Reference proteome</keyword>
<dbReference type="GO" id="GO:0016020">
    <property type="term" value="C:membrane"/>
    <property type="evidence" value="ECO:0007669"/>
    <property type="project" value="UniProtKB-SubCell"/>
</dbReference>
<evidence type="ECO:0000256" key="2">
    <source>
        <dbReference type="ARBA" id="ARBA00022692"/>
    </source>
</evidence>
<dbReference type="Proteomes" id="UP000761264">
    <property type="component" value="Unassembled WGS sequence"/>
</dbReference>
<keyword evidence="3 5" id="KW-1133">Transmembrane helix</keyword>
<feature type="domain" description="Surface antigen" evidence="6">
    <location>
        <begin position="123"/>
        <end position="205"/>
    </location>
</feature>
<evidence type="ECO:0000259" key="6">
    <source>
        <dbReference type="Pfam" id="PF16998"/>
    </source>
</evidence>
<evidence type="ECO:0000256" key="4">
    <source>
        <dbReference type="ARBA" id="ARBA00023136"/>
    </source>
</evidence>
<protein>
    <recommendedName>
        <fullName evidence="6">Surface antigen domain-containing protein</fullName>
    </recommendedName>
</protein>
<evidence type="ECO:0000313" key="8">
    <source>
        <dbReference type="Proteomes" id="UP000761264"/>
    </source>
</evidence>
<comment type="subcellular location">
    <subcellularLocation>
        <location evidence="1">Membrane</location>
        <topology evidence="1">Single-pass membrane protein</topology>
    </subcellularLocation>
</comment>
<dbReference type="RefSeq" id="WP_167221538.1">
    <property type="nucleotide sequence ID" value="NZ_JAAQPH010000002.1"/>
</dbReference>
<keyword evidence="4 5" id="KW-0472">Membrane</keyword>
<organism evidence="7 8">
    <name type="scientific">Pelagibius litoralis</name>
    <dbReference type="NCBI Taxonomy" id="374515"/>
    <lineage>
        <taxon>Bacteria</taxon>
        <taxon>Pseudomonadati</taxon>
        <taxon>Pseudomonadota</taxon>
        <taxon>Alphaproteobacteria</taxon>
        <taxon>Rhodospirillales</taxon>
        <taxon>Rhodovibrionaceae</taxon>
        <taxon>Pelagibius</taxon>
    </lineage>
</organism>
<dbReference type="PANTHER" id="PTHR37461:SF1">
    <property type="entry name" value="ANTI-SIGMA-K FACTOR RSKA"/>
    <property type="match status" value="1"/>
</dbReference>
<evidence type="ECO:0000256" key="1">
    <source>
        <dbReference type="ARBA" id="ARBA00004167"/>
    </source>
</evidence>
<evidence type="ECO:0000256" key="3">
    <source>
        <dbReference type="ARBA" id="ARBA00022989"/>
    </source>
</evidence>
<dbReference type="Pfam" id="PF16998">
    <property type="entry name" value="17kDa_Anti_2"/>
    <property type="match status" value="1"/>
</dbReference>
<accession>A0A967C6Z1</accession>
<reference evidence="7" key="1">
    <citation type="submission" date="2020-03" db="EMBL/GenBank/DDBJ databases">
        <title>Genome of Pelagibius litoralis DSM 21314T.</title>
        <authorList>
            <person name="Wang G."/>
        </authorList>
    </citation>
    <scope>NUCLEOTIDE SEQUENCE</scope>
    <source>
        <strain evidence="7">DSM 21314</strain>
    </source>
</reference>
<dbReference type="Gene3D" id="1.10.10.1320">
    <property type="entry name" value="Anti-sigma factor, zinc-finger domain"/>
    <property type="match status" value="1"/>
</dbReference>
<comment type="caution">
    <text evidence="7">The sequence shown here is derived from an EMBL/GenBank/DDBJ whole genome shotgun (WGS) entry which is preliminary data.</text>
</comment>
<dbReference type="AlphaFoldDB" id="A0A967C6Z1"/>
<dbReference type="InterPro" id="IPR041916">
    <property type="entry name" value="Anti_sigma_zinc_sf"/>
</dbReference>